<keyword evidence="3" id="KW-1185">Reference proteome</keyword>
<evidence type="ECO:0000313" key="2">
    <source>
        <dbReference type="EMBL" id="SHH53502.1"/>
    </source>
</evidence>
<reference evidence="3" key="1">
    <citation type="submission" date="2016-11" db="EMBL/GenBank/DDBJ databases">
        <authorList>
            <person name="Varghese N."/>
            <person name="Submissions S."/>
        </authorList>
    </citation>
    <scope>NUCLEOTIDE SEQUENCE [LARGE SCALE GENOMIC DNA]</scope>
    <source>
        <strain evidence="3">DSM 28223</strain>
    </source>
</reference>
<dbReference type="EMBL" id="FQWM01000006">
    <property type="protein sequence ID" value="SHH53502.1"/>
    <property type="molecule type" value="Genomic_DNA"/>
</dbReference>
<evidence type="ECO:0000313" key="3">
    <source>
        <dbReference type="Proteomes" id="UP000184211"/>
    </source>
</evidence>
<dbReference type="Proteomes" id="UP000184211">
    <property type="component" value="Unassembled WGS sequence"/>
</dbReference>
<dbReference type="OrthoDB" id="8244198at2"/>
<gene>
    <name evidence="2" type="ORF">SAMN04488044_2681</name>
</gene>
<protein>
    <submittedName>
        <fullName evidence="2">Uncharacterized conserved protein YjiS, DUF1127 family</fullName>
    </submittedName>
</protein>
<organism evidence="2 3">
    <name type="scientific">Cognatishimia maritima</name>
    <dbReference type="NCBI Taxonomy" id="870908"/>
    <lineage>
        <taxon>Bacteria</taxon>
        <taxon>Pseudomonadati</taxon>
        <taxon>Pseudomonadota</taxon>
        <taxon>Alphaproteobacteria</taxon>
        <taxon>Rhodobacterales</taxon>
        <taxon>Paracoccaceae</taxon>
        <taxon>Cognatishimia</taxon>
    </lineage>
</organism>
<proteinExistence type="predicted"/>
<sequence length="71" mass="7891">MANAAQLTGFHVSAQRSEASFLAKAWAQFKQYRLYRQTVDELSQLSRHDLADLGIHPSSSRSIAHEAVYGA</sequence>
<evidence type="ECO:0000259" key="1">
    <source>
        <dbReference type="Pfam" id="PF06568"/>
    </source>
</evidence>
<dbReference type="AlphaFoldDB" id="A0A1M5TRV5"/>
<dbReference type="InterPro" id="IPR009506">
    <property type="entry name" value="YjiS-like"/>
</dbReference>
<dbReference type="Pfam" id="PF06568">
    <property type="entry name" value="YjiS-like"/>
    <property type="match status" value="1"/>
</dbReference>
<accession>A0A1M5TRV5</accession>
<name>A0A1M5TRV5_9RHOB</name>
<feature type="domain" description="YjiS-like" evidence="1">
    <location>
        <begin position="26"/>
        <end position="58"/>
    </location>
</feature>